<dbReference type="EnsemblMetazoa" id="CJA31387.1">
    <property type="protein sequence ID" value="CJA31387.1"/>
    <property type="gene ID" value="WBGene00207234"/>
</dbReference>
<proteinExistence type="predicted"/>
<reference evidence="2" key="1">
    <citation type="submission" date="2010-08" db="EMBL/GenBank/DDBJ databases">
        <authorList>
            <consortium name="Caenorhabditis japonica Sequencing Consortium"/>
            <person name="Wilson R.K."/>
        </authorList>
    </citation>
    <scope>NUCLEOTIDE SEQUENCE [LARGE SCALE GENOMIC DNA]</scope>
    <source>
        <strain evidence="2">DF5081</strain>
    </source>
</reference>
<name>A0A8R1IEQ9_CAEJA</name>
<accession>A0A8R1IEQ9</accession>
<evidence type="ECO:0000313" key="2">
    <source>
        <dbReference type="Proteomes" id="UP000005237"/>
    </source>
</evidence>
<dbReference type="AlphaFoldDB" id="A0A8R1IEQ9"/>
<protein>
    <submittedName>
        <fullName evidence="1">Uncharacterized protein</fullName>
    </submittedName>
</protein>
<keyword evidence="2" id="KW-1185">Reference proteome</keyword>
<evidence type="ECO:0000313" key="1">
    <source>
        <dbReference type="EnsemblMetazoa" id="CJA31387.1"/>
    </source>
</evidence>
<organism evidence="1 2">
    <name type="scientific">Caenorhabditis japonica</name>
    <dbReference type="NCBI Taxonomy" id="281687"/>
    <lineage>
        <taxon>Eukaryota</taxon>
        <taxon>Metazoa</taxon>
        <taxon>Ecdysozoa</taxon>
        <taxon>Nematoda</taxon>
        <taxon>Chromadorea</taxon>
        <taxon>Rhabditida</taxon>
        <taxon>Rhabditina</taxon>
        <taxon>Rhabditomorpha</taxon>
        <taxon>Rhabditoidea</taxon>
        <taxon>Rhabditidae</taxon>
        <taxon>Peloderinae</taxon>
        <taxon>Caenorhabditis</taxon>
    </lineage>
</organism>
<dbReference type="Proteomes" id="UP000005237">
    <property type="component" value="Unassembled WGS sequence"/>
</dbReference>
<sequence length="134" mass="15305">MGPFGQNIVHFLRSINMSSKFIVLLLIGLVYSHSLHRPPQCREHDDCPGDYSFCFDHTFCLNLITNVFPPTFTSVLCDSNDDCAGIKDNVCLGGLCKHFTCRTDIDCDKKTDREFFPIDAIRRLMCVLYKIDCE</sequence>
<reference evidence="1" key="2">
    <citation type="submission" date="2022-06" db="UniProtKB">
        <authorList>
            <consortium name="EnsemblMetazoa"/>
        </authorList>
    </citation>
    <scope>IDENTIFICATION</scope>
    <source>
        <strain evidence="1">DF5081</strain>
    </source>
</reference>